<dbReference type="OrthoDB" id="10257049at2759"/>
<dbReference type="AlphaFoldDB" id="A0A913WX89"/>
<dbReference type="EnsemblMetazoa" id="XM_021039875.2">
    <property type="protein sequence ID" value="XP_020895534.2"/>
    <property type="gene ID" value="LOC110234499"/>
</dbReference>
<dbReference type="GeneID" id="110234499"/>
<proteinExistence type="predicted"/>
<dbReference type="SMART" id="SM00248">
    <property type="entry name" value="ANK"/>
    <property type="match status" value="2"/>
</dbReference>
<feature type="repeat" description="ANK" evidence="1">
    <location>
        <begin position="42"/>
        <end position="74"/>
    </location>
</feature>
<dbReference type="RefSeq" id="XP_020895534.2">
    <property type="nucleotide sequence ID" value="XM_021039875.2"/>
</dbReference>
<dbReference type="InterPro" id="IPR052452">
    <property type="entry name" value="Ankyrin-MYND_dom_contain_2"/>
</dbReference>
<dbReference type="PROSITE" id="PS50088">
    <property type="entry name" value="ANK_REPEAT"/>
    <property type="match status" value="2"/>
</dbReference>
<dbReference type="Proteomes" id="UP000887567">
    <property type="component" value="Unplaced"/>
</dbReference>
<dbReference type="Pfam" id="PF12796">
    <property type="entry name" value="Ank_2"/>
    <property type="match status" value="2"/>
</dbReference>
<dbReference type="InterPro" id="IPR036770">
    <property type="entry name" value="Ankyrin_rpt-contain_sf"/>
</dbReference>
<dbReference type="Gene3D" id="1.25.40.20">
    <property type="entry name" value="Ankyrin repeat-containing domain"/>
    <property type="match status" value="1"/>
</dbReference>
<dbReference type="KEGG" id="epa:110234499"/>
<protein>
    <recommendedName>
        <fullName evidence="4">Ankyrin repeat domain-containing protein</fullName>
    </recommendedName>
</protein>
<dbReference type="OMA" id="HRYSALM"/>
<dbReference type="PANTHER" id="PTHR24150">
    <property type="entry name" value="ANKYRIN REPEAT AND MYND DOMAIN-CONTAINING PROTEIN 2"/>
    <property type="match status" value="1"/>
</dbReference>
<evidence type="ECO:0000313" key="3">
    <source>
        <dbReference type="Proteomes" id="UP000887567"/>
    </source>
</evidence>
<organism evidence="2 3">
    <name type="scientific">Exaiptasia diaphana</name>
    <name type="common">Tropical sea anemone</name>
    <name type="synonym">Aiptasia pulchella</name>
    <dbReference type="NCBI Taxonomy" id="2652724"/>
    <lineage>
        <taxon>Eukaryota</taxon>
        <taxon>Metazoa</taxon>
        <taxon>Cnidaria</taxon>
        <taxon>Anthozoa</taxon>
        <taxon>Hexacorallia</taxon>
        <taxon>Actiniaria</taxon>
        <taxon>Aiptasiidae</taxon>
        <taxon>Exaiptasia</taxon>
    </lineage>
</organism>
<evidence type="ECO:0000256" key="1">
    <source>
        <dbReference type="PROSITE-ProRule" id="PRU00023"/>
    </source>
</evidence>
<keyword evidence="1" id="KW-0040">ANK repeat</keyword>
<dbReference type="PRINTS" id="PR01415">
    <property type="entry name" value="ANKYRIN"/>
</dbReference>
<dbReference type="SUPFAM" id="SSF48403">
    <property type="entry name" value="Ankyrin repeat"/>
    <property type="match status" value="1"/>
</dbReference>
<dbReference type="PANTHER" id="PTHR24150:SF8">
    <property type="entry name" value="ANKYRIN REPEAT AND MYND DOMAIN-CONTAINING PROTEIN 2"/>
    <property type="match status" value="1"/>
</dbReference>
<sequence length="163" mass="17826">MEAHKTNDAEKELINAINKVNIDEVRRLLSSSAVSVNCHDEQGMSPLMHAAYKGNVEITEILLAHGADVNSNQHEHRYSALMFSCVAGASEVTRLLLEAGANVNAENNLGKTAAQLGAFVGQHECVSILNNFISKDDLLYYTKPQGFEKEGKLQAKLVPSLYK</sequence>
<dbReference type="InterPro" id="IPR002110">
    <property type="entry name" value="Ankyrin_rpt"/>
</dbReference>
<reference evidence="2" key="1">
    <citation type="submission" date="2022-11" db="UniProtKB">
        <authorList>
            <consortium name="EnsemblMetazoa"/>
        </authorList>
    </citation>
    <scope>IDENTIFICATION</scope>
</reference>
<dbReference type="PROSITE" id="PS50297">
    <property type="entry name" value="ANK_REP_REGION"/>
    <property type="match status" value="2"/>
</dbReference>
<evidence type="ECO:0008006" key="4">
    <source>
        <dbReference type="Google" id="ProtNLM"/>
    </source>
</evidence>
<keyword evidence="3" id="KW-1185">Reference proteome</keyword>
<accession>A0A913WX89</accession>
<evidence type="ECO:0000313" key="2">
    <source>
        <dbReference type="EnsemblMetazoa" id="XP_020895534.2"/>
    </source>
</evidence>
<feature type="repeat" description="ANK" evidence="1">
    <location>
        <begin position="76"/>
        <end position="108"/>
    </location>
</feature>
<name>A0A913WX89_EXADI</name>